<dbReference type="NCBIfam" id="TIGR01459">
    <property type="entry name" value="HAD-SF-IIA-hyp4"/>
    <property type="match status" value="1"/>
</dbReference>
<keyword evidence="2" id="KW-1185">Reference proteome</keyword>
<dbReference type="AlphaFoldDB" id="A0A1G5M9A8"/>
<dbReference type="Gene3D" id="3.40.50.1000">
    <property type="entry name" value="HAD superfamily/HAD-like"/>
    <property type="match status" value="2"/>
</dbReference>
<dbReference type="Proteomes" id="UP000199347">
    <property type="component" value="Unassembled WGS sequence"/>
</dbReference>
<dbReference type="PANTHER" id="PTHR19288">
    <property type="entry name" value="4-NITROPHENYLPHOSPHATASE-RELATED"/>
    <property type="match status" value="1"/>
</dbReference>
<dbReference type="InterPro" id="IPR036412">
    <property type="entry name" value="HAD-like_sf"/>
</dbReference>
<dbReference type="NCBIfam" id="TIGR01460">
    <property type="entry name" value="HAD-SF-IIA"/>
    <property type="match status" value="1"/>
</dbReference>
<sequence length="337" mass="35758">MMPNEHLFMLAACWRTGQLTFCPQAATRGSCRFPGPSANGQMQAEEISGLAAIAADYEAILCDVWGVIHNGVAANPGAVEALCRFRENGGRVALITNAPRPNGPVREQLLALGCPDDAYDAIVTSGDVTRQAISGYAKKGGICHIGPDRDLSLYDGLDVTLVGPDEAVAISCTGLSEDDVETPDDYRPLLEKLAGRGIPMVCANPDVVVERGGTLVWCAGALAELYEELGCEVILVGKPFAPMYDAALATLGHPSREKVLAIGDAFNTDIRGANQAGIDCLMVTAGIHAHEFGHPEKPDLDKVRSRLIEEERHVVAFLPRLVWSAGDAGATSSDPIR</sequence>
<dbReference type="InterPro" id="IPR006357">
    <property type="entry name" value="HAD-SF_hydro_IIA"/>
</dbReference>
<dbReference type="Pfam" id="PF13344">
    <property type="entry name" value="Hydrolase_6"/>
    <property type="match status" value="1"/>
</dbReference>
<dbReference type="SUPFAM" id="SSF56784">
    <property type="entry name" value="HAD-like"/>
    <property type="match status" value="1"/>
</dbReference>
<keyword evidence="1" id="KW-0378">Hydrolase</keyword>
<dbReference type="CDD" id="cd07525">
    <property type="entry name" value="HAD_like"/>
    <property type="match status" value="1"/>
</dbReference>
<organism evidence="1 2">
    <name type="scientific">Afifella marina DSM 2698</name>
    <dbReference type="NCBI Taxonomy" id="1120955"/>
    <lineage>
        <taxon>Bacteria</taxon>
        <taxon>Pseudomonadati</taxon>
        <taxon>Pseudomonadota</taxon>
        <taxon>Alphaproteobacteria</taxon>
        <taxon>Hyphomicrobiales</taxon>
        <taxon>Afifellaceae</taxon>
        <taxon>Afifella</taxon>
    </lineage>
</organism>
<evidence type="ECO:0000313" key="1">
    <source>
        <dbReference type="EMBL" id="SCZ21676.1"/>
    </source>
</evidence>
<dbReference type="PANTHER" id="PTHR19288:SF90">
    <property type="entry name" value="OS08G0542600 PROTEIN"/>
    <property type="match status" value="1"/>
</dbReference>
<dbReference type="GO" id="GO:0005737">
    <property type="term" value="C:cytoplasm"/>
    <property type="evidence" value="ECO:0007669"/>
    <property type="project" value="TreeGrafter"/>
</dbReference>
<dbReference type="InterPro" id="IPR023214">
    <property type="entry name" value="HAD_sf"/>
</dbReference>
<protein>
    <submittedName>
        <fullName evidence="1">HAD-superfamily class IIA hydrolase, TIGR01459</fullName>
    </submittedName>
</protein>
<dbReference type="Pfam" id="PF13242">
    <property type="entry name" value="Hydrolase_like"/>
    <property type="match status" value="1"/>
</dbReference>
<dbReference type="InterPro" id="IPR006356">
    <property type="entry name" value="HAD-SF_hydro_IIA_hyp3"/>
</dbReference>
<dbReference type="GO" id="GO:0016791">
    <property type="term" value="F:phosphatase activity"/>
    <property type="evidence" value="ECO:0007669"/>
    <property type="project" value="TreeGrafter"/>
</dbReference>
<name>A0A1G5M9A8_AFIMA</name>
<reference evidence="1 2" key="1">
    <citation type="submission" date="2016-10" db="EMBL/GenBank/DDBJ databases">
        <authorList>
            <person name="de Groot N.N."/>
        </authorList>
    </citation>
    <scope>NUCLEOTIDE SEQUENCE [LARGE SCALE GENOMIC DNA]</scope>
    <source>
        <strain evidence="1 2">DSM 2698</strain>
    </source>
</reference>
<evidence type="ECO:0000313" key="2">
    <source>
        <dbReference type="Proteomes" id="UP000199347"/>
    </source>
</evidence>
<dbReference type="EMBL" id="FMVW01000001">
    <property type="protein sequence ID" value="SCZ21676.1"/>
    <property type="molecule type" value="Genomic_DNA"/>
</dbReference>
<gene>
    <name evidence="1" type="ORF">SAMN03080610_00300</name>
</gene>
<proteinExistence type="predicted"/>
<dbReference type="STRING" id="1120955.SAMN03080610_00300"/>
<accession>A0A1G5M9A8</accession>